<evidence type="ECO:0000313" key="1">
    <source>
        <dbReference type="EMBL" id="RPB17361.1"/>
    </source>
</evidence>
<keyword evidence="2" id="KW-1185">Reference proteome</keyword>
<dbReference type="AlphaFoldDB" id="A0A3N4L9P1"/>
<reference evidence="1 2" key="1">
    <citation type="journal article" date="2018" name="Nat. Ecol. Evol.">
        <title>Pezizomycetes genomes reveal the molecular basis of ectomycorrhizal truffle lifestyle.</title>
        <authorList>
            <person name="Murat C."/>
            <person name="Payen T."/>
            <person name="Noel B."/>
            <person name="Kuo A."/>
            <person name="Morin E."/>
            <person name="Chen J."/>
            <person name="Kohler A."/>
            <person name="Krizsan K."/>
            <person name="Balestrini R."/>
            <person name="Da Silva C."/>
            <person name="Montanini B."/>
            <person name="Hainaut M."/>
            <person name="Levati E."/>
            <person name="Barry K.W."/>
            <person name="Belfiori B."/>
            <person name="Cichocki N."/>
            <person name="Clum A."/>
            <person name="Dockter R.B."/>
            <person name="Fauchery L."/>
            <person name="Guy J."/>
            <person name="Iotti M."/>
            <person name="Le Tacon F."/>
            <person name="Lindquist E.A."/>
            <person name="Lipzen A."/>
            <person name="Malagnac F."/>
            <person name="Mello A."/>
            <person name="Molinier V."/>
            <person name="Miyauchi S."/>
            <person name="Poulain J."/>
            <person name="Riccioni C."/>
            <person name="Rubini A."/>
            <person name="Sitrit Y."/>
            <person name="Splivallo R."/>
            <person name="Traeger S."/>
            <person name="Wang M."/>
            <person name="Zifcakova L."/>
            <person name="Wipf D."/>
            <person name="Zambonelli A."/>
            <person name="Paolocci F."/>
            <person name="Nowrousian M."/>
            <person name="Ottonello S."/>
            <person name="Baldrian P."/>
            <person name="Spatafora J.W."/>
            <person name="Henrissat B."/>
            <person name="Nagy L.G."/>
            <person name="Aury J.M."/>
            <person name="Wincker P."/>
            <person name="Grigoriev I.V."/>
            <person name="Bonfante P."/>
            <person name="Martin F.M."/>
        </authorList>
    </citation>
    <scope>NUCLEOTIDE SEQUENCE [LARGE SCALE GENOMIC DNA]</scope>
    <source>
        <strain evidence="1 2">CCBAS932</strain>
    </source>
</reference>
<dbReference type="Proteomes" id="UP000277580">
    <property type="component" value="Unassembled WGS sequence"/>
</dbReference>
<protein>
    <submittedName>
        <fullName evidence="1">Uncharacterized protein</fullName>
    </submittedName>
</protein>
<accession>A0A3N4L9P1</accession>
<proteinExistence type="predicted"/>
<dbReference type="InParanoid" id="A0A3N4L9P1"/>
<dbReference type="EMBL" id="ML119106">
    <property type="protein sequence ID" value="RPB17361.1"/>
    <property type="molecule type" value="Genomic_DNA"/>
</dbReference>
<evidence type="ECO:0000313" key="2">
    <source>
        <dbReference type="Proteomes" id="UP000277580"/>
    </source>
</evidence>
<sequence length="62" mass="7292">MRRLCSKSVRRYKIHRVCTYVCVKHQYLTEKYDVNNGVSLLAVGPILYLLVSSPVSREFSKW</sequence>
<gene>
    <name evidence="1" type="ORF">P167DRAFT_531604</name>
</gene>
<name>A0A3N4L9P1_9PEZI</name>
<organism evidence="1 2">
    <name type="scientific">Morchella conica CCBAS932</name>
    <dbReference type="NCBI Taxonomy" id="1392247"/>
    <lineage>
        <taxon>Eukaryota</taxon>
        <taxon>Fungi</taxon>
        <taxon>Dikarya</taxon>
        <taxon>Ascomycota</taxon>
        <taxon>Pezizomycotina</taxon>
        <taxon>Pezizomycetes</taxon>
        <taxon>Pezizales</taxon>
        <taxon>Morchellaceae</taxon>
        <taxon>Morchella</taxon>
    </lineage>
</organism>